<proteinExistence type="predicted"/>
<dbReference type="EMBL" id="CM007904">
    <property type="protein sequence ID" value="OTF96323.1"/>
    <property type="molecule type" value="Genomic_DNA"/>
</dbReference>
<protein>
    <submittedName>
        <fullName evidence="3">Uncharacterized protein</fullName>
    </submittedName>
</protein>
<evidence type="ECO:0000256" key="1">
    <source>
        <dbReference type="SAM" id="MobiDB-lite"/>
    </source>
</evidence>
<dbReference type="EMBL" id="MNCJ02000330">
    <property type="protein sequence ID" value="KAF5766370.1"/>
    <property type="molecule type" value="Genomic_DNA"/>
</dbReference>
<dbReference type="AlphaFoldDB" id="A0A251SC47"/>
<organism evidence="3 4">
    <name type="scientific">Helianthus annuus</name>
    <name type="common">Common sunflower</name>
    <dbReference type="NCBI Taxonomy" id="4232"/>
    <lineage>
        <taxon>Eukaryota</taxon>
        <taxon>Viridiplantae</taxon>
        <taxon>Streptophyta</taxon>
        <taxon>Embryophyta</taxon>
        <taxon>Tracheophyta</taxon>
        <taxon>Spermatophyta</taxon>
        <taxon>Magnoliopsida</taxon>
        <taxon>eudicotyledons</taxon>
        <taxon>Gunneridae</taxon>
        <taxon>Pentapetalae</taxon>
        <taxon>asterids</taxon>
        <taxon>campanulids</taxon>
        <taxon>Asterales</taxon>
        <taxon>Asteraceae</taxon>
        <taxon>Asteroideae</taxon>
        <taxon>Heliantheae alliance</taxon>
        <taxon>Heliantheae</taxon>
        <taxon>Helianthus</taxon>
    </lineage>
</organism>
<keyword evidence="4" id="KW-1185">Reference proteome</keyword>
<feature type="region of interest" description="Disordered" evidence="1">
    <location>
        <begin position="93"/>
        <end position="152"/>
    </location>
</feature>
<evidence type="ECO:0000313" key="4">
    <source>
        <dbReference type="Proteomes" id="UP000215914"/>
    </source>
</evidence>
<feature type="compositionally biased region" description="Low complexity" evidence="1">
    <location>
        <begin position="97"/>
        <end position="126"/>
    </location>
</feature>
<dbReference type="Proteomes" id="UP000215914">
    <property type="component" value="Chromosome 15"/>
</dbReference>
<dbReference type="InParanoid" id="A0A251SC47"/>
<accession>A0A251SC47</accession>
<reference evidence="2" key="3">
    <citation type="submission" date="2020-06" db="EMBL/GenBank/DDBJ databases">
        <title>Helianthus annuus Genome sequencing and assembly Release 2.</title>
        <authorList>
            <person name="Gouzy J."/>
            <person name="Langlade N."/>
            <person name="Munos S."/>
        </authorList>
    </citation>
    <scope>NUCLEOTIDE SEQUENCE</scope>
    <source>
        <tissue evidence="2">Leaves</tissue>
    </source>
</reference>
<feature type="compositionally biased region" description="Basic and acidic residues" evidence="1">
    <location>
        <begin position="139"/>
        <end position="152"/>
    </location>
</feature>
<gene>
    <name evidence="3" type="ORF">HannXRQ_Chr15g0492841</name>
    <name evidence="2" type="ORF">HanXRQr2_Chr15g0714571</name>
</gene>
<reference evidence="3" key="2">
    <citation type="submission" date="2017-02" db="EMBL/GenBank/DDBJ databases">
        <title>Sunflower complete genome.</title>
        <authorList>
            <person name="Langlade N."/>
            <person name="Munos S."/>
        </authorList>
    </citation>
    <scope>NUCLEOTIDE SEQUENCE [LARGE SCALE GENOMIC DNA]</scope>
    <source>
        <tissue evidence="3">Leaves</tissue>
    </source>
</reference>
<evidence type="ECO:0000313" key="2">
    <source>
        <dbReference type="EMBL" id="KAF5766370.1"/>
    </source>
</evidence>
<name>A0A251SC47_HELAN</name>
<dbReference type="Gramene" id="mRNA:HanXRQr2_Chr15g0714571">
    <property type="protein sequence ID" value="mRNA:HanXRQr2_Chr15g0714571"/>
    <property type="gene ID" value="HanXRQr2_Chr15g0714571"/>
</dbReference>
<sequence length="171" mass="19318">MEGGEWRHQIGVLGEFKRGVDVAHGDWFGVREGTHLLGEHPLHPKDPCHLSIYCIHTQHCSPSYFPSLSLSRLCIQATQTHKRFHLLYKPQTKTNTHTHTPSSLSSPHPSPLHIHPNTLSPRSRNGTPPPPPSGGGATTRHERETGTKREELRCLRWSPTASQWRRWRGGC</sequence>
<reference evidence="2 4" key="1">
    <citation type="journal article" date="2017" name="Nature">
        <title>The sunflower genome provides insights into oil metabolism, flowering and Asterid evolution.</title>
        <authorList>
            <person name="Badouin H."/>
            <person name="Gouzy J."/>
            <person name="Grassa C.J."/>
            <person name="Murat F."/>
            <person name="Staton S.E."/>
            <person name="Cottret L."/>
            <person name="Lelandais-Briere C."/>
            <person name="Owens G.L."/>
            <person name="Carrere S."/>
            <person name="Mayjonade B."/>
            <person name="Legrand L."/>
            <person name="Gill N."/>
            <person name="Kane N.C."/>
            <person name="Bowers J.E."/>
            <person name="Hubner S."/>
            <person name="Bellec A."/>
            <person name="Berard A."/>
            <person name="Berges H."/>
            <person name="Blanchet N."/>
            <person name="Boniface M.C."/>
            <person name="Brunel D."/>
            <person name="Catrice O."/>
            <person name="Chaidir N."/>
            <person name="Claudel C."/>
            <person name="Donnadieu C."/>
            <person name="Faraut T."/>
            <person name="Fievet G."/>
            <person name="Helmstetter N."/>
            <person name="King M."/>
            <person name="Knapp S.J."/>
            <person name="Lai Z."/>
            <person name="Le Paslier M.C."/>
            <person name="Lippi Y."/>
            <person name="Lorenzon L."/>
            <person name="Mandel J.R."/>
            <person name="Marage G."/>
            <person name="Marchand G."/>
            <person name="Marquand E."/>
            <person name="Bret-Mestries E."/>
            <person name="Morien E."/>
            <person name="Nambeesan S."/>
            <person name="Nguyen T."/>
            <person name="Pegot-Espagnet P."/>
            <person name="Pouilly N."/>
            <person name="Raftis F."/>
            <person name="Sallet E."/>
            <person name="Schiex T."/>
            <person name="Thomas J."/>
            <person name="Vandecasteele C."/>
            <person name="Vares D."/>
            <person name="Vear F."/>
            <person name="Vautrin S."/>
            <person name="Crespi M."/>
            <person name="Mangin B."/>
            <person name="Burke J.M."/>
            <person name="Salse J."/>
            <person name="Munos S."/>
            <person name="Vincourt P."/>
            <person name="Rieseberg L.H."/>
            <person name="Langlade N.B."/>
        </authorList>
    </citation>
    <scope>NUCLEOTIDE SEQUENCE [LARGE SCALE GENOMIC DNA]</scope>
    <source>
        <strain evidence="4">cv. SF193</strain>
        <tissue evidence="2">Leaves</tissue>
    </source>
</reference>
<evidence type="ECO:0000313" key="3">
    <source>
        <dbReference type="EMBL" id="OTF96323.1"/>
    </source>
</evidence>